<dbReference type="EMBL" id="CP097463">
    <property type="protein sequence ID" value="WAX56267.1"/>
    <property type="molecule type" value="Genomic_DNA"/>
</dbReference>
<keyword evidence="3" id="KW-0804">Transcription</keyword>
<dbReference type="PANTHER" id="PTHR30055:SF234">
    <property type="entry name" value="HTH-TYPE TRANSCRIPTIONAL REGULATOR BETI"/>
    <property type="match status" value="1"/>
</dbReference>
<feature type="compositionally biased region" description="Basic and acidic residues" evidence="5">
    <location>
        <begin position="1"/>
        <end position="14"/>
    </location>
</feature>
<dbReference type="InterPro" id="IPR011075">
    <property type="entry name" value="TetR_C"/>
</dbReference>
<dbReference type="PROSITE" id="PS50977">
    <property type="entry name" value="HTH_TETR_2"/>
    <property type="match status" value="1"/>
</dbReference>
<keyword evidence="2 4" id="KW-0238">DNA-binding</keyword>
<dbReference type="SUPFAM" id="SSF46689">
    <property type="entry name" value="Homeodomain-like"/>
    <property type="match status" value="1"/>
</dbReference>
<evidence type="ECO:0000256" key="5">
    <source>
        <dbReference type="SAM" id="MobiDB-lite"/>
    </source>
</evidence>
<name>A0ABY7JY78_9ACTN</name>
<evidence type="ECO:0000256" key="1">
    <source>
        <dbReference type="ARBA" id="ARBA00023015"/>
    </source>
</evidence>
<sequence length="234" mass="25595">MPDSEAERLPREPGGRIPGRRGTATRERLLASTAELLARKPYRSITVTEIARGARTSPATYYQYFLDIESAVLALAEASAAEGAELSAPLLAKRWRGADGWQNSLAVVDAFLDFWRSHQPILRVVDLLTEEGDERVRAVRVGMLNVVTRELASVITEVRGAADGRPGADPMATAAVLVSMLAHVAAHQARYEDWSISMASIRDAMADVVYWAITGPRVPEHERPKPATKRGVRA</sequence>
<evidence type="ECO:0000259" key="6">
    <source>
        <dbReference type="PROSITE" id="PS50977"/>
    </source>
</evidence>
<dbReference type="Proteomes" id="UP001164693">
    <property type="component" value="Chromosome"/>
</dbReference>
<dbReference type="InterPro" id="IPR001647">
    <property type="entry name" value="HTH_TetR"/>
</dbReference>
<feature type="region of interest" description="Disordered" evidence="5">
    <location>
        <begin position="1"/>
        <end position="23"/>
    </location>
</feature>
<dbReference type="InterPro" id="IPR009057">
    <property type="entry name" value="Homeodomain-like_sf"/>
</dbReference>
<feature type="domain" description="HTH tetR-type" evidence="6">
    <location>
        <begin position="23"/>
        <end position="83"/>
    </location>
</feature>
<dbReference type="Gene3D" id="1.10.357.10">
    <property type="entry name" value="Tetracycline Repressor, domain 2"/>
    <property type="match status" value="1"/>
</dbReference>
<evidence type="ECO:0000256" key="3">
    <source>
        <dbReference type="ARBA" id="ARBA00023163"/>
    </source>
</evidence>
<evidence type="ECO:0000256" key="4">
    <source>
        <dbReference type="PROSITE-ProRule" id="PRU00335"/>
    </source>
</evidence>
<dbReference type="InterPro" id="IPR036271">
    <property type="entry name" value="Tet_transcr_reg_TetR-rel_C_sf"/>
</dbReference>
<accession>A0ABY7JY78</accession>
<organism evidence="7 8">
    <name type="scientific">Jatrophihabitans cynanchi</name>
    <dbReference type="NCBI Taxonomy" id="2944128"/>
    <lineage>
        <taxon>Bacteria</taxon>
        <taxon>Bacillati</taxon>
        <taxon>Actinomycetota</taxon>
        <taxon>Actinomycetes</taxon>
        <taxon>Jatrophihabitantales</taxon>
        <taxon>Jatrophihabitantaceae</taxon>
        <taxon>Jatrophihabitans</taxon>
    </lineage>
</organism>
<reference evidence="7" key="1">
    <citation type="submission" date="2022-05" db="EMBL/GenBank/DDBJ databases">
        <title>Jatrophihabitans sp. SB3-54 whole genome sequence.</title>
        <authorList>
            <person name="Suh M.K."/>
            <person name="Eom M.K."/>
            <person name="Kim J.S."/>
            <person name="Kim H.S."/>
            <person name="Do H.E."/>
            <person name="Shin Y.K."/>
            <person name="Lee J.-S."/>
        </authorList>
    </citation>
    <scope>NUCLEOTIDE SEQUENCE</scope>
    <source>
        <strain evidence="7">SB3-54</strain>
    </source>
</reference>
<dbReference type="InterPro" id="IPR050109">
    <property type="entry name" value="HTH-type_TetR-like_transc_reg"/>
</dbReference>
<feature type="DNA-binding region" description="H-T-H motif" evidence="4">
    <location>
        <begin position="46"/>
        <end position="65"/>
    </location>
</feature>
<keyword evidence="8" id="KW-1185">Reference proteome</keyword>
<keyword evidence="1" id="KW-0805">Transcription regulation</keyword>
<evidence type="ECO:0000256" key="2">
    <source>
        <dbReference type="ARBA" id="ARBA00023125"/>
    </source>
</evidence>
<protein>
    <submittedName>
        <fullName evidence="7">TetR/AcrR family transcriptional regulator</fullName>
    </submittedName>
</protein>
<proteinExistence type="predicted"/>
<dbReference type="PANTHER" id="PTHR30055">
    <property type="entry name" value="HTH-TYPE TRANSCRIPTIONAL REGULATOR RUTR"/>
    <property type="match status" value="1"/>
</dbReference>
<dbReference type="Gene3D" id="1.10.10.60">
    <property type="entry name" value="Homeodomain-like"/>
    <property type="match status" value="1"/>
</dbReference>
<dbReference type="Pfam" id="PF00440">
    <property type="entry name" value="TetR_N"/>
    <property type="match status" value="1"/>
</dbReference>
<dbReference type="RefSeq" id="WP_269442799.1">
    <property type="nucleotide sequence ID" value="NZ_CP097463.1"/>
</dbReference>
<dbReference type="SUPFAM" id="SSF48498">
    <property type="entry name" value="Tetracyclin repressor-like, C-terminal domain"/>
    <property type="match status" value="1"/>
</dbReference>
<evidence type="ECO:0000313" key="7">
    <source>
        <dbReference type="EMBL" id="WAX56267.1"/>
    </source>
</evidence>
<evidence type="ECO:0000313" key="8">
    <source>
        <dbReference type="Proteomes" id="UP001164693"/>
    </source>
</evidence>
<dbReference type="Pfam" id="PF19352">
    <property type="entry name" value="TetR_C_38"/>
    <property type="match status" value="1"/>
</dbReference>
<gene>
    <name evidence="7" type="ORF">M6B22_17260</name>
</gene>